<evidence type="ECO:0000313" key="3">
    <source>
        <dbReference type="EMBL" id="VVD34577.1"/>
    </source>
</evidence>
<dbReference type="InterPro" id="IPR006530">
    <property type="entry name" value="YD"/>
</dbReference>
<dbReference type="Gene3D" id="2.180.10.10">
    <property type="entry name" value="RHS repeat-associated core"/>
    <property type="match status" value="1"/>
</dbReference>
<reference evidence="3 4" key="1">
    <citation type="submission" date="2019-08" db="EMBL/GenBank/DDBJ databases">
        <authorList>
            <person name="Herpell B J."/>
        </authorList>
    </citation>
    <scope>NUCLEOTIDE SEQUENCE [LARGE SCALE GENOMIC DNA]</scope>
    <source>
        <strain evidence="4">Msb3</strain>
    </source>
</reference>
<dbReference type="InterPro" id="IPR031325">
    <property type="entry name" value="RHS_repeat"/>
</dbReference>
<dbReference type="KEGG" id="pdio:PDMSB3_3293.1"/>
<evidence type="ECO:0000256" key="2">
    <source>
        <dbReference type="SAM" id="SignalP"/>
    </source>
</evidence>
<evidence type="ECO:0000313" key="4">
    <source>
        <dbReference type="Proteomes" id="UP000325811"/>
    </source>
</evidence>
<feature type="chain" id="PRO_5024815133" evidence="2">
    <location>
        <begin position="43"/>
        <end position="116"/>
    </location>
</feature>
<dbReference type="AlphaFoldDB" id="A0A5Q4YX19"/>
<dbReference type="EMBL" id="LR699554">
    <property type="protein sequence ID" value="VVD34577.1"/>
    <property type="molecule type" value="Genomic_DNA"/>
</dbReference>
<gene>
    <name evidence="3" type="ORF">PDMSB3_3293</name>
</gene>
<feature type="region of interest" description="Disordered" evidence="1">
    <location>
        <begin position="89"/>
        <end position="116"/>
    </location>
</feature>
<accession>A0A5Q4YX19</accession>
<name>A0A5Q4YX19_9BURK</name>
<keyword evidence="4" id="KW-1185">Reference proteome</keyword>
<sequence length="116" mass="11841">MVISIKNSFRCRCLFHRARRVANGGAVAAMAGLLASAMPAYADEITYGYDALGRLTSVSVAGATAYYDYDAAGNITAIRRQAMVSSTSSAPGATAAQSSGAQVPVSALASTATSLR</sequence>
<protein>
    <submittedName>
        <fullName evidence="3">RHS repeat protein</fullName>
    </submittedName>
</protein>
<organism evidence="3 4">
    <name type="scientific">Paraburkholderia dioscoreae</name>
    <dbReference type="NCBI Taxonomy" id="2604047"/>
    <lineage>
        <taxon>Bacteria</taxon>
        <taxon>Pseudomonadati</taxon>
        <taxon>Pseudomonadota</taxon>
        <taxon>Betaproteobacteria</taxon>
        <taxon>Burkholderiales</taxon>
        <taxon>Burkholderiaceae</taxon>
        <taxon>Paraburkholderia</taxon>
    </lineage>
</organism>
<dbReference type="Pfam" id="PF05593">
    <property type="entry name" value="RHS_repeat"/>
    <property type="match status" value="1"/>
</dbReference>
<dbReference type="NCBIfam" id="TIGR01643">
    <property type="entry name" value="YD_repeat_2x"/>
    <property type="match status" value="1"/>
</dbReference>
<feature type="signal peptide" evidence="2">
    <location>
        <begin position="1"/>
        <end position="42"/>
    </location>
</feature>
<evidence type="ECO:0000256" key="1">
    <source>
        <dbReference type="SAM" id="MobiDB-lite"/>
    </source>
</evidence>
<keyword evidence="2" id="KW-0732">Signal</keyword>
<feature type="compositionally biased region" description="Low complexity" evidence="1">
    <location>
        <begin position="89"/>
        <end position="102"/>
    </location>
</feature>
<proteinExistence type="predicted"/>
<dbReference type="Proteomes" id="UP000325811">
    <property type="component" value="Chromosome II"/>
</dbReference>